<dbReference type="AlphaFoldDB" id="A0AAE3GQ41"/>
<proteinExistence type="predicted"/>
<dbReference type="RefSeq" id="WP_254011476.1">
    <property type="nucleotide sequence ID" value="NZ_JAMZMM010000068.1"/>
</dbReference>
<dbReference type="Proteomes" id="UP001204953">
    <property type="component" value="Unassembled WGS sequence"/>
</dbReference>
<keyword evidence="2" id="KW-1185">Reference proteome</keyword>
<gene>
    <name evidence="1" type="ORF">NJ959_09380</name>
</gene>
<evidence type="ECO:0000313" key="2">
    <source>
        <dbReference type="Proteomes" id="UP001204953"/>
    </source>
</evidence>
<dbReference type="CDD" id="cd00298">
    <property type="entry name" value="ACD_sHsps_p23-like"/>
    <property type="match status" value="1"/>
</dbReference>
<comment type="caution">
    <text evidence="1">The sequence shown here is derived from an EMBL/GenBank/DDBJ whole genome shotgun (WGS) entry which is preliminary data.</text>
</comment>
<dbReference type="EMBL" id="JAMZMM010000068">
    <property type="protein sequence ID" value="MCP2728681.1"/>
    <property type="molecule type" value="Genomic_DNA"/>
</dbReference>
<protein>
    <submittedName>
        <fullName evidence="1">Uncharacterized protein</fullName>
    </submittedName>
</protein>
<organism evidence="1 2">
    <name type="scientific">Limnofasciculus baicalensis BBK-W-15</name>
    <dbReference type="NCBI Taxonomy" id="2699891"/>
    <lineage>
        <taxon>Bacteria</taxon>
        <taxon>Bacillati</taxon>
        <taxon>Cyanobacteriota</taxon>
        <taxon>Cyanophyceae</taxon>
        <taxon>Coleofasciculales</taxon>
        <taxon>Coleofasciculaceae</taxon>
        <taxon>Limnofasciculus</taxon>
        <taxon>Limnofasciculus baicalensis</taxon>
    </lineage>
</organism>
<reference evidence="1" key="1">
    <citation type="submission" date="2022-06" db="EMBL/GenBank/DDBJ databases">
        <title>New cyanobacteria of genus Symplocastrum in benthos of Lake Baikal.</title>
        <authorList>
            <person name="Sorokovikova E."/>
            <person name="Tikhonova I."/>
            <person name="Krasnopeev A."/>
            <person name="Evseev P."/>
            <person name="Gladkikh A."/>
            <person name="Belykh O."/>
        </authorList>
    </citation>
    <scope>NUCLEOTIDE SEQUENCE</scope>
    <source>
        <strain evidence="1">BBK-W-15</strain>
    </source>
</reference>
<accession>A0AAE3GQ41</accession>
<name>A0AAE3GQ41_9CYAN</name>
<sequence>MPIWEIKLHDTKTEVILKAYLSEVQLNTIDVKISQETILIEGEWDESSVEGYFHPCRFQSLIPLPYSPDCGYICTSW</sequence>
<evidence type="ECO:0000313" key="1">
    <source>
        <dbReference type="EMBL" id="MCP2728681.1"/>
    </source>
</evidence>